<evidence type="ECO:0000313" key="7">
    <source>
        <dbReference type="Proteomes" id="UP000027602"/>
    </source>
</evidence>
<dbReference type="PANTHER" id="PTHR30204">
    <property type="entry name" value="REDOX-CYCLING DRUG-SENSING TRANSCRIPTIONAL ACTIVATOR SOXR"/>
    <property type="match status" value="1"/>
</dbReference>
<feature type="domain" description="HTH merR-type" evidence="5">
    <location>
        <begin position="14"/>
        <end position="83"/>
    </location>
</feature>
<reference evidence="6 7" key="1">
    <citation type="journal article" date="2015" name="BMC Genomics">
        <title>Transcriptome analysis of thermophilic methylotrophic Bacillus methanolicus MGA3 using RNA-sequencing provides detailed insights into its previously uncharted transcriptional landscape.</title>
        <authorList>
            <person name="Irla M."/>
            <person name="Neshat A."/>
            <person name="Brautaset T."/>
            <person name="Ruckert C."/>
            <person name="Kalinowski J."/>
            <person name="Wendisch V.F."/>
        </authorList>
    </citation>
    <scope>NUCLEOTIDE SEQUENCE [LARGE SCALE GENOMIC DNA]</scope>
    <source>
        <strain evidence="7">MGA3 / ATCC 53907</strain>
    </source>
</reference>
<dbReference type="InterPro" id="IPR047057">
    <property type="entry name" value="MerR_fam"/>
</dbReference>
<evidence type="ECO:0000256" key="1">
    <source>
        <dbReference type="ARBA" id="ARBA00022491"/>
    </source>
</evidence>
<keyword evidence="7" id="KW-1185">Reference proteome</keyword>
<evidence type="ECO:0000259" key="5">
    <source>
        <dbReference type="PROSITE" id="PS50937"/>
    </source>
</evidence>
<dbReference type="InterPro" id="IPR009061">
    <property type="entry name" value="DNA-bd_dom_put_sf"/>
</dbReference>
<dbReference type="STRING" id="796606.BMMGA3_02915"/>
<gene>
    <name evidence="6" type="primary">tnrA</name>
    <name evidence="6" type="ORF">BMMGA3_02915</name>
</gene>
<dbReference type="eggNOG" id="COG0789">
    <property type="taxonomic scope" value="Bacteria"/>
</dbReference>
<dbReference type="SUPFAM" id="SSF46955">
    <property type="entry name" value="Putative DNA-binding domain"/>
    <property type="match status" value="1"/>
</dbReference>
<name>A0A068LN95_BACMM</name>
<proteinExistence type="predicted"/>
<keyword evidence="4" id="KW-0804">Transcription</keyword>
<keyword evidence="2" id="KW-0805">Transcription regulation</keyword>
<keyword evidence="1" id="KW-0678">Repressor</keyword>
<sequence>MTMANDLSYKTRKVITIGIVSELTGLSERQIRYYEERKLIFPERTEGGNRKYSFADVEQLIEIANKREEGIQTYEIRQEMLKAKEKRKEVDRKVRDQMLRGQINARFGIQKELK</sequence>
<dbReference type="EMBL" id="CP007739">
    <property type="protein sequence ID" value="AIE59045.1"/>
    <property type="molecule type" value="Genomic_DNA"/>
</dbReference>
<keyword evidence="3" id="KW-0238">DNA-binding</keyword>
<dbReference type="InterPro" id="IPR000551">
    <property type="entry name" value="MerR-type_HTH_dom"/>
</dbReference>
<evidence type="ECO:0000256" key="3">
    <source>
        <dbReference type="ARBA" id="ARBA00023125"/>
    </source>
</evidence>
<dbReference type="GO" id="GO:0003700">
    <property type="term" value="F:DNA-binding transcription factor activity"/>
    <property type="evidence" value="ECO:0007669"/>
    <property type="project" value="InterPro"/>
</dbReference>
<accession>A0A068LN95</accession>
<dbReference type="PROSITE" id="PS50937">
    <property type="entry name" value="HTH_MERR_2"/>
    <property type="match status" value="1"/>
</dbReference>
<dbReference type="Gene3D" id="1.10.1660.10">
    <property type="match status" value="1"/>
</dbReference>
<dbReference type="Pfam" id="PF13411">
    <property type="entry name" value="MerR_1"/>
    <property type="match status" value="1"/>
</dbReference>
<dbReference type="Proteomes" id="UP000027602">
    <property type="component" value="Chromosome"/>
</dbReference>
<dbReference type="GO" id="GO:0003677">
    <property type="term" value="F:DNA binding"/>
    <property type="evidence" value="ECO:0007669"/>
    <property type="project" value="UniProtKB-KW"/>
</dbReference>
<dbReference type="HOGENOM" id="CLU_060077_9_2_9"/>
<evidence type="ECO:0000256" key="4">
    <source>
        <dbReference type="ARBA" id="ARBA00023163"/>
    </source>
</evidence>
<evidence type="ECO:0000256" key="2">
    <source>
        <dbReference type="ARBA" id="ARBA00023015"/>
    </source>
</evidence>
<organism evidence="6 7">
    <name type="scientific">Bacillus methanolicus (strain MGA3 / ATCC 53907)</name>
    <dbReference type="NCBI Taxonomy" id="796606"/>
    <lineage>
        <taxon>Bacteria</taxon>
        <taxon>Bacillati</taxon>
        <taxon>Bacillota</taxon>
        <taxon>Bacilli</taxon>
        <taxon>Bacillales</taxon>
        <taxon>Bacillaceae</taxon>
        <taxon>Bacillus</taxon>
    </lineage>
</organism>
<dbReference type="SMART" id="SM00422">
    <property type="entry name" value="HTH_MERR"/>
    <property type="match status" value="1"/>
</dbReference>
<protein>
    <submittedName>
        <fullName evidence="6">Transcriptional regulator</fullName>
    </submittedName>
</protein>
<dbReference type="KEGG" id="bmet:BMMGA3_02915"/>
<dbReference type="AlphaFoldDB" id="A0A068LN95"/>
<evidence type="ECO:0000313" key="6">
    <source>
        <dbReference type="EMBL" id="AIE59045.1"/>
    </source>
</evidence>
<dbReference type="PANTHER" id="PTHR30204:SF65">
    <property type="entry name" value="HTH-TYPE TRANSCRIPTIONAL REGULATOR TNRA"/>
    <property type="match status" value="1"/>
</dbReference>